<evidence type="ECO:0000313" key="2">
    <source>
        <dbReference type="EMBL" id="CAH0727005.1"/>
    </source>
</evidence>
<gene>
    <name evidence="2" type="ORF">BINO364_LOCUS12402</name>
</gene>
<sequence length="68" mass="8001">MVFSLRCVYSYIHTEIQREGTGNQPGEALNPRRLYVNKGHSESQESTRFKHEELSDRGSSLEIRQYRQ</sequence>
<accession>A0A8J9YHM8</accession>
<dbReference type="EMBL" id="OV170226">
    <property type="protein sequence ID" value="CAH0727005.1"/>
    <property type="molecule type" value="Genomic_DNA"/>
</dbReference>
<proteinExistence type="predicted"/>
<dbReference type="AlphaFoldDB" id="A0A8J9YHM8"/>
<dbReference type="Proteomes" id="UP000838878">
    <property type="component" value="Chromosome 6"/>
</dbReference>
<organism evidence="2 3">
    <name type="scientific">Brenthis ino</name>
    <name type="common">lesser marbled fritillary</name>
    <dbReference type="NCBI Taxonomy" id="405034"/>
    <lineage>
        <taxon>Eukaryota</taxon>
        <taxon>Metazoa</taxon>
        <taxon>Ecdysozoa</taxon>
        <taxon>Arthropoda</taxon>
        <taxon>Hexapoda</taxon>
        <taxon>Insecta</taxon>
        <taxon>Pterygota</taxon>
        <taxon>Neoptera</taxon>
        <taxon>Endopterygota</taxon>
        <taxon>Lepidoptera</taxon>
        <taxon>Glossata</taxon>
        <taxon>Ditrysia</taxon>
        <taxon>Papilionoidea</taxon>
        <taxon>Nymphalidae</taxon>
        <taxon>Heliconiinae</taxon>
        <taxon>Argynnini</taxon>
        <taxon>Brenthis</taxon>
    </lineage>
</organism>
<reference evidence="2" key="1">
    <citation type="submission" date="2021-12" db="EMBL/GenBank/DDBJ databases">
        <authorList>
            <person name="Martin H S."/>
        </authorList>
    </citation>
    <scope>NUCLEOTIDE SEQUENCE</scope>
</reference>
<feature type="non-terminal residue" evidence="2">
    <location>
        <position position="68"/>
    </location>
</feature>
<feature type="region of interest" description="Disordered" evidence="1">
    <location>
        <begin position="38"/>
        <end position="68"/>
    </location>
</feature>
<name>A0A8J9YHM8_9NEOP</name>
<evidence type="ECO:0000313" key="3">
    <source>
        <dbReference type="Proteomes" id="UP000838878"/>
    </source>
</evidence>
<feature type="compositionally biased region" description="Basic and acidic residues" evidence="1">
    <location>
        <begin position="39"/>
        <end position="56"/>
    </location>
</feature>
<keyword evidence="3" id="KW-1185">Reference proteome</keyword>
<evidence type="ECO:0000256" key="1">
    <source>
        <dbReference type="SAM" id="MobiDB-lite"/>
    </source>
</evidence>
<protein>
    <submittedName>
        <fullName evidence="2">Uncharacterized protein</fullName>
    </submittedName>
</protein>